<keyword evidence="8" id="KW-0067">ATP-binding</keyword>
<dbReference type="FunFam" id="3.30.565.10:FF:000010">
    <property type="entry name" value="Sensor histidine kinase RcsC"/>
    <property type="match status" value="1"/>
</dbReference>
<dbReference type="Proteomes" id="UP000547209">
    <property type="component" value="Unassembled WGS sequence"/>
</dbReference>
<organism evidence="15 16">
    <name type="scientific">Cohnella nanjingensis</name>
    <dbReference type="NCBI Taxonomy" id="1387779"/>
    <lineage>
        <taxon>Bacteria</taxon>
        <taxon>Bacillati</taxon>
        <taxon>Bacillota</taxon>
        <taxon>Bacilli</taxon>
        <taxon>Bacillales</taxon>
        <taxon>Paenibacillaceae</taxon>
        <taxon>Cohnella</taxon>
    </lineage>
</organism>
<dbReference type="CDD" id="cd00082">
    <property type="entry name" value="HisKA"/>
    <property type="match status" value="1"/>
</dbReference>
<feature type="modified residue" description="4-aspartylphosphate" evidence="11">
    <location>
        <position position="754"/>
    </location>
</feature>
<evidence type="ECO:0000259" key="14">
    <source>
        <dbReference type="PROSITE" id="PS50110"/>
    </source>
</evidence>
<evidence type="ECO:0000259" key="13">
    <source>
        <dbReference type="PROSITE" id="PS50109"/>
    </source>
</evidence>
<feature type="transmembrane region" description="Helical" evidence="12">
    <location>
        <begin position="245"/>
        <end position="262"/>
    </location>
</feature>
<evidence type="ECO:0000256" key="8">
    <source>
        <dbReference type="ARBA" id="ARBA00022840"/>
    </source>
</evidence>
<dbReference type="InterPro" id="IPR004358">
    <property type="entry name" value="Sig_transdc_His_kin-like_C"/>
</dbReference>
<accession>A0A7X0RPM2</accession>
<dbReference type="Gene3D" id="1.10.287.130">
    <property type="match status" value="1"/>
</dbReference>
<dbReference type="GO" id="GO:0000155">
    <property type="term" value="F:phosphorelay sensor kinase activity"/>
    <property type="evidence" value="ECO:0007669"/>
    <property type="project" value="InterPro"/>
</dbReference>
<feature type="transmembrane region" description="Helical" evidence="12">
    <location>
        <begin position="215"/>
        <end position="238"/>
    </location>
</feature>
<proteinExistence type="inferred from homology"/>
<dbReference type="RefSeq" id="WP_185142756.1">
    <property type="nucleotide sequence ID" value="NZ_JACJVP010000019.1"/>
</dbReference>
<feature type="transmembrane region" description="Helical" evidence="12">
    <location>
        <begin position="313"/>
        <end position="333"/>
    </location>
</feature>
<dbReference type="Pfam" id="PF02518">
    <property type="entry name" value="HATPase_c"/>
    <property type="match status" value="2"/>
</dbReference>
<name>A0A7X0RPM2_9BACL</name>
<comment type="caution">
    <text evidence="15">The sequence shown here is derived from an EMBL/GenBank/DDBJ whole genome shotgun (WGS) entry which is preliminary data.</text>
</comment>
<protein>
    <recommendedName>
        <fullName evidence="10">Circadian input-output histidine kinase CikA</fullName>
        <ecNumber evidence="3">2.7.13.3</ecNumber>
    </recommendedName>
</protein>
<evidence type="ECO:0000256" key="7">
    <source>
        <dbReference type="ARBA" id="ARBA00022777"/>
    </source>
</evidence>
<dbReference type="InterPro" id="IPR003661">
    <property type="entry name" value="HisK_dim/P_dom"/>
</dbReference>
<dbReference type="Pfam" id="PF00512">
    <property type="entry name" value="HisKA"/>
    <property type="match status" value="1"/>
</dbReference>
<dbReference type="EMBL" id="JACJVP010000019">
    <property type="protein sequence ID" value="MBB6671270.1"/>
    <property type="molecule type" value="Genomic_DNA"/>
</dbReference>
<dbReference type="SUPFAM" id="SSF55874">
    <property type="entry name" value="ATPase domain of HSP90 chaperone/DNA topoisomerase II/histidine kinase"/>
    <property type="match status" value="2"/>
</dbReference>
<dbReference type="CDD" id="cd17574">
    <property type="entry name" value="REC_OmpR"/>
    <property type="match status" value="1"/>
</dbReference>
<evidence type="ECO:0000256" key="6">
    <source>
        <dbReference type="ARBA" id="ARBA00022741"/>
    </source>
</evidence>
<feature type="transmembrane region" description="Helical" evidence="12">
    <location>
        <begin position="371"/>
        <end position="391"/>
    </location>
</feature>
<dbReference type="GO" id="GO:0005524">
    <property type="term" value="F:ATP binding"/>
    <property type="evidence" value="ECO:0007669"/>
    <property type="project" value="UniProtKB-KW"/>
</dbReference>
<reference evidence="15 16" key="1">
    <citation type="submission" date="2020-08" db="EMBL/GenBank/DDBJ databases">
        <title>Cohnella phylogeny.</title>
        <authorList>
            <person name="Dunlap C."/>
        </authorList>
    </citation>
    <scope>NUCLEOTIDE SEQUENCE [LARGE SCALE GENOMIC DNA]</scope>
    <source>
        <strain evidence="15 16">DSM 28246</strain>
    </source>
</reference>
<dbReference type="SMART" id="SM00387">
    <property type="entry name" value="HATPase_c"/>
    <property type="match status" value="2"/>
</dbReference>
<feature type="domain" description="Response regulatory" evidence="14">
    <location>
        <begin position="704"/>
        <end position="821"/>
    </location>
</feature>
<dbReference type="Gene3D" id="3.40.50.2300">
    <property type="match status" value="1"/>
</dbReference>
<dbReference type="PANTHER" id="PTHR43047:SF64">
    <property type="entry name" value="HISTIDINE KINASE CONTAINING CHEY-HOMOLOGOUS RECEIVER DOMAIN AND PAS DOMAIN-RELATED"/>
    <property type="match status" value="1"/>
</dbReference>
<dbReference type="EC" id="2.7.13.3" evidence="3"/>
<dbReference type="InterPro" id="IPR005467">
    <property type="entry name" value="His_kinase_dom"/>
</dbReference>
<dbReference type="CDD" id="cd16922">
    <property type="entry name" value="HATPase_EvgS-ArcB-TorS-like"/>
    <property type="match status" value="1"/>
</dbReference>
<keyword evidence="12" id="KW-1133">Transmembrane helix</keyword>
<keyword evidence="4 11" id="KW-0597">Phosphoprotein</keyword>
<dbReference type="InterPro" id="IPR003594">
    <property type="entry name" value="HATPase_dom"/>
</dbReference>
<keyword evidence="16" id="KW-1185">Reference proteome</keyword>
<dbReference type="AlphaFoldDB" id="A0A7X0RPM2"/>
<dbReference type="Pfam" id="PF06580">
    <property type="entry name" value="His_kinase"/>
    <property type="match status" value="1"/>
</dbReference>
<dbReference type="PROSITE" id="PS50109">
    <property type="entry name" value="HIS_KIN"/>
    <property type="match status" value="2"/>
</dbReference>
<evidence type="ECO:0000256" key="9">
    <source>
        <dbReference type="ARBA" id="ARBA00023012"/>
    </source>
</evidence>
<dbReference type="PROSITE" id="PS50110">
    <property type="entry name" value="RESPONSE_REGULATORY"/>
    <property type="match status" value="1"/>
</dbReference>
<keyword evidence="7" id="KW-0418">Kinase</keyword>
<evidence type="ECO:0000256" key="10">
    <source>
        <dbReference type="ARBA" id="ARBA00074306"/>
    </source>
</evidence>
<evidence type="ECO:0000313" key="15">
    <source>
        <dbReference type="EMBL" id="MBB6671270.1"/>
    </source>
</evidence>
<dbReference type="Gene3D" id="3.30.565.10">
    <property type="entry name" value="Histidine kinase-like ATPase, C-terminal domain"/>
    <property type="match status" value="2"/>
</dbReference>
<feature type="transmembrane region" description="Helical" evidence="12">
    <location>
        <begin position="403"/>
        <end position="421"/>
    </location>
</feature>
<evidence type="ECO:0000256" key="1">
    <source>
        <dbReference type="ARBA" id="ARBA00000085"/>
    </source>
</evidence>
<keyword evidence="9" id="KW-0902">Two-component regulatory system</keyword>
<dbReference type="SUPFAM" id="SSF52172">
    <property type="entry name" value="CheY-like"/>
    <property type="match status" value="1"/>
</dbReference>
<dbReference type="InterPro" id="IPR001789">
    <property type="entry name" value="Sig_transdc_resp-reg_receiver"/>
</dbReference>
<evidence type="ECO:0000256" key="12">
    <source>
        <dbReference type="SAM" id="Phobius"/>
    </source>
</evidence>
<keyword evidence="12" id="KW-0472">Membrane</keyword>
<dbReference type="SMART" id="SM00448">
    <property type="entry name" value="REC"/>
    <property type="match status" value="1"/>
</dbReference>
<feature type="domain" description="Histidine kinase" evidence="13">
    <location>
        <begin position="931"/>
        <end position="1030"/>
    </location>
</feature>
<evidence type="ECO:0000256" key="11">
    <source>
        <dbReference type="PROSITE-ProRule" id="PRU00169"/>
    </source>
</evidence>
<gene>
    <name evidence="15" type="ORF">H7C19_11335</name>
</gene>
<dbReference type="PRINTS" id="PR00344">
    <property type="entry name" value="BCTRLSENSOR"/>
</dbReference>
<dbReference type="SMART" id="SM00388">
    <property type="entry name" value="HisKA"/>
    <property type="match status" value="1"/>
</dbReference>
<dbReference type="InterPro" id="IPR010559">
    <property type="entry name" value="Sig_transdc_His_kin_internal"/>
</dbReference>
<feature type="domain" description="Histidine kinase" evidence="13">
    <location>
        <begin position="447"/>
        <end position="665"/>
    </location>
</feature>
<evidence type="ECO:0000256" key="3">
    <source>
        <dbReference type="ARBA" id="ARBA00012438"/>
    </source>
</evidence>
<dbReference type="SUPFAM" id="SSF47384">
    <property type="entry name" value="Homodimeric domain of signal transducing histidine kinase"/>
    <property type="match status" value="1"/>
</dbReference>
<evidence type="ECO:0000256" key="5">
    <source>
        <dbReference type="ARBA" id="ARBA00022679"/>
    </source>
</evidence>
<keyword evidence="6" id="KW-0547">Nucleotide-binding</keyword>
<dbReference type="PANTHER" id="PTHR43047">
    <property type="entry name" value="TWO-COMPONENT HISTIDINE PROTEIN KINASE"/>
    <property type="match status" value="1"/>
</dbReference>
<dbReference type="InterPro" id="IPR008979">
    <property type="entry name" value="Galactose-bd-like_sf"/>
</dbReference>
<evidence type="ECO:0000313" key="16">
    <source>
        <dbReference type="Proteomes" id="UP000547209"/>
    </source>
</evidence>
<sequence>MLKRFVVILLIGLLAFSLIPISYLGDRSPNRPELRARHGVLDLSAWHPERDKRIPLDGEWEFYWNRLLGPEAFASADEARPLGPTLMKVPSAWKGKHADGLVLPAYGSATYRLTLTNLPHAGVYALKKTNIRFASAVFVNGQPLFADGHTSLDASGYRMGNTSQFGAFSADGSSVEIIVQVSNFNYTNGGIPVSLYFGEQAPMIGAQQQGVAREYTILAILCTLALIYFFCFIATSVYRNKDYSYLAFAVICLLYAVYNGLTGERPLLLFLKDVPYETIYRIKDISSIACFIILTVVTYRLQKNVVSLKLAQAAGIVLAVFMAMAAVLPIRVYVPIQSYVIVVYELMMLWLLLRVAWLYVTGAGSGRTLSLLLYTAILCINLYSLDVILFAFSLKRSFWPGQIYLVLFNVILIFLVVLRFFESYHTIEKMKDQLVRLDKVKDDFLSNTSHELKTPLNAIVSITDTLLRGIGGPLSEAQAQNLSIVMGSGRKLTHLVNELLDYSKMKNGDIALYRNPVDLKAAVDAVVRIHQFLLGGKPVAIENGIPDGFPPVWADGNRLMQILHNLIGNAIKFTDRGSVRVTARAGRERAEIRVADTGVGIAPQMQERIFLAFEQADVANAKHAGGTGLGLSITRKLVELHGGEIRVQSVLGEGATFAFTLPLSEAPAAGASAEMAAAIEPMLGATPLAHAEYPIRIRGPIGETILVVDDDFANLQSMINLLSLEGYSVVVVHRGRLALEELAGPTNFALVILDIMMPDLSGYEVLKRVRERYSPLELPVLMLTAKDRGADVRLSMENGANDIVGKPFEAEELVARVRSLTKLRASAKDVKQAEIAFLRSQIKPHFLYNALNAIAELCVVAPLQAETLTLELSRYLRSSFDFKQLDSLTTLANELELIRAYVQIEQARFGSRLQVTYDLDADPAVLIPPLILQPLVENAIRHGVMSRPQGGKVVVRVLETEAGLHMAIEDDGCGMSERMVAEVLRADADKNGVGLWNIGQRIRLLYGAELRIESREGAGTRISFDLPAQHGIGEEAGT</sequence>
<dbReference type="Pfam" id="PF00072">
    <property type="entry name" value="Response_reg"/>
    <property type="match status" value="1"/>
</dbReference>
<dbReference type="GO" id="GO:0016020">
    <property type="term" value="C:membrane"/>
    <property type="evidence" value="ECO:0007669"/>
    <property type="project" value="InterPro"/>
</dbReference>
<keyword evidence="12" id="KW-0812">Transmembrane</keyword>
<dbReference type="InterPro" id="IPR036890">
    <property type="entry name" value="HATPase_C_sf"/>
</dbReference>
<feature type="transmembrane region" description="Helical" evidence="12">
    <location>
        <begin position="339"/>
        <end position="359"/>
    </location>
</feature>
<dbReference type="InterPro" id="IPR011006">
    <property type="entry name" value="CheY-like_superfamily"/>
</dbReference>
<dbReference type="SUPFAM" id="SSF49785">
    <property type="entry name" value="Galactose-binding domain-like"/>
    <property type="match status" value="1"/>
</dbReference>
<evidence type="ECO:0000256" key="2">
    <source>
        <dbReference type="ARBA" id="ARBA00006402"/>
    </source>
</evidence>
<keyword evidence="5" id="KW-0808">Transferase</keyword>
<comment type="similarity">
    <text evidence="2">In the N-terminal section; belongs to the phytochrome family.</text>
</comment>
<evidence type="ECO:0000256" key="4">
    <source>
        <dbReference type="ARBA" id="ARBA00022553"/>
    </source>
</evidence>
<comment type="catalytic activity">
    <reaction evidence="1">
        <text>ATP + protein L-histidine = ADP + protein N-phospho-L-histidine.</text>
        <dbReference type="EC" id="2.7.13.3"/>
    </reaction>
</comment>
<dbReference type="InterPro" id="IPR036097">
    <property type="entry name" value="HisK_dim/P_sf"/>
</dbReference>